<name>A0A447R5M6_SALER</name>
<dbReference type="Gene3D" id="3.30.2440.10">
    <property type="entry name" value="Secreted effector protein SifA"/>
    <property type="match status" value="1"/>
</dbReference>
<accession>A0A447R5M6</accession>
<evidence type="ECO:0000313" key="2">
    <source>
        <dbReference type="Proteomes" id="UP000275676"/>
    </source>
</evidence>
<protein>
    <submittedName>
        <fullName evidence="1">Invasion plasmid antigen / internalinputative</fullName>
        <ecNumber evidence="1">6.3.2.-</ecNumber>
    </submittedName>
</protein>
<dbReference type="Proteomes" id="UP000275676">
    <property type="component" value="Chromosome"/>
</dbReference>
<dbReference type="EMBL" id="LR134156">
    <property type="protein sequence ID" value="VEA77584.1"/>
    <property type="molecule type" value="Genomic_DNA"/>
</dbReference>
<evidence type="ECO:0000313" key="1">
    <source>
        <dbReference type="EMBL" id="VEA77584.1"/>
    </source>
</evidence>
<proteinExistence type="predicted"/>
<dbReference type="EC" id="6.3.2.-" evidence="1"/>
<keyword evidence="1" id="KW-0436">Ligase</keyword>
<reference evidence="1 2" key="1">
    <citation type="submission" date="2018-12" db="EMBL/GenBank/DDBJ databases">
        <authorList>
            <consortium name="Pathogen Informatics"/>
        </authorList>
    </citation>
    <scope>NUCLEOTIDE SEQUENCE [LARGE SCALE GENOMIC DNA]</scope>
    <source>
        <strain evidence="1 2">NCTC10047</strain>
    </source>
</reference>
<sequence length="102" mass="11263">MELPDGTLSPQAIVPENISSTFNRLRELAFPALMDNIQSHTEGLNQVCILDTDSREALVLIIEPNHYTITWDGVTMMYSYDIAHPQAGSAISDTVLLSSLDK</sequence>
<organism evidence="1 2">
    <name type="scientific">Salmonella enterica subsp. arizonae</name>
    <dbReference type="NCBI Taxonomy" id="59203"/>
    <lineage>
        <taxon>Bacteria</taxon>
        <taxon>Pseudomonadati</taxon>
        <taxon>Pseudomonadota</taxon>
        <taxon>Gammaproteobacteria</taxon>
        <taxon>Enterobacterales</taxon>
        <taxon>Enterobacteriaceae</taxon>
        <taxon>Salmonella</taxon>
    </lineage>
</organism>
<dbReference type="AlphaFoldDB" id="A0A447R5M6"/>
<gene>
    <name evidence="1" type="primary">slrP_1</name>
    <name evidence="1" type="ORF">NCTC10047_03509</name>
</gene>
<dbReference type="GO" id="GO:0016874">
    <property type="term" value="F:ligase activity"/>
    <property type="evidence" value="ECO:0007669"/>
    <property type="project" value="UniProtKB-KW"/>
</dbReference>